<reference evidence="6" key="2">
    <citation type="submission" date="2009-11" db="EMBL/GenBank/DDBJ databases">
        <title>The Genome Sequence of Allomyces macrogynus strain ATCC 38327.</title>
        <authorList>
            <consortium name="The Broad Institute Genome Sequencing Platform"/>
            <person name="Russ C."/>
            <person name="Cuomo C."/>
            <person name="Shea T."/>
            <person name="Young S.K."/>
            <person name="Zeng Q."/>
            <person name="Koehrsen M."/>
            <person name="Haas B."/>
            <person name="Borodovsky M."/>
            <person name="Guigo R."/>
            <person name="Alvarado L."/>
            <person name="Berlin A."/>
            <person name="Borenstein D."/>
            <person name="Chen Z."/>
            <person name="Engels R."/>
            <person name="Freedman E."/>
            <person name="Gellesch M."/>
            <person name="Goldberg J."/>
            <person name="Griggs A."/>
            <person name="Gujja S."/>
            <person name="Heiman D."/>
            <person name="Hepburn T."/>
            <person name="Howarth C."/>
            <person name="Jen D."/>
            <person name="Larson L."/>
            <person name="Lewis B."/>
            <person name="Mehta T."/>
            <person name="Park D."/>
            <person name="Pearson M."/>
            <person name="Roberts A."/>
            <person name="Saif S."/>
            <person name="Shenoy N."/>
            <person name="Sisk P."/>
            <person name="Stolte C."/>
            <person name="Sykes S."/>
            <person name="Walk T."/>
            <person name="White J."/>
            <person name="Yandava C."/>
            <person name="Burger G."/>
            <person name="Gray M.W."/>
            <person name="Holland P.W.H."/>
            <person name="King N."/>
            <person name="Lang F.B.F."/>
            <person name="Roger A.J."/>
            <person name="Ruiz-Trillo I."/>
            <person name="Lander E."/>
            <person name="Nusbaum C."/>
        </authorList>
    </citation>
    <scope>NUCLEOTIDE SEQUENCE [LARGE SCALE GENOMIC DNA]</scope>
    <source>
        <strain evidence="6">ATCC 38327</strain>
    </source>
</reference>
<dbReference type="Proteomes" id="UP000054350">
    <property type="component" value="Unassembled WGS sequence"/>
</dbReference>
<dbReference type="EC" id="1.14.11.27" evidence="2"/>
<reference evidence="5 6" key="1">
    <citation type="submission" date="2009-11" db="EMBL/GenBank/DDBJ databases">
        <title>Annotation of Allomyces macrogynus ATCC 38327.</title>
        <authorList>
            <consortium name="The Broad Institute Genome Sequencing Platform"/>
            <person name="Russ C."/>
            <person name="Cuomo C."/>
            <person name="Burger G."/>
            <person name="Gray M.W."/>
            <person name="Holland P.W.H."/>
            <person name="King N."/>
            <person name="Lang F.B.F."/>
            <person name="Roger A.J."/>
            <person name="Ruiz-Trillo I."/>
            <person name="Young S.K."/>
            <person name="Zeng Q."/>
            <person name="Gargeya S."/>
            <person name="Fitzgerald M."/>
            <person name="Haas B."/>
            <person name="Abouelleil A."/>
            <person name="Alvarado L."/>
            <person name="Arachchi H.M."/>
            <person name="Berlin A."/>
            <person name="Chapman S.B."/>
            <person name="Gearin G."/>
            <person name="Goldberg J."/>
            <person name="Griggs A."/>
            <person name="Gujja S."/>
            <person name="Hansen M."/>
            <person name="Heiman D."/>
            <person name="Howarth C."/>
            <person name="Larimer J."/>
            <person name="Lui A."/>
            <person name="MacDonald P.J.P."/>
            <person name="McCowen C."/>
            <person name="Montmayeur A."/>
            <person name="Murphy C."/>
            <person name="Neiman D."/>
            <person name="Pearson M."/>
            <person name="Priest M."/>
            <person name="Roberts A."/>
            <person name="Saif S."/>
            <person name="Shea T."/>
            <person name="Sisk P."/>
            <person name="Stolte C."/>
            <person name="Sykes S."/>
            <person name="Wortman J."/>
            <person name="Nusbaum C."/>
            <person name="Birren B."/>
        </authorList>
    </citation>
    <scope>NUCLEOTIDE SEQUENCE [LARGE SCALE GENOMIC DNA]</scope>
    <source>
        <strain evidence="5 6">ATCC 38327</strain>
    </source>
</reference>
<dbReference type="SUPFAM" id="SSF51197">
    <property type="entry name" value="Clavaminate synthase-like"/>
    <property type="match status" value="1"/>
</dbReference>
<proteinExistence type="predicted"/>
<dbReference type="OrthoDB" id="5876800at2759"/>
<evidence type="ECO:0000256" key="1">
    <source>
        <dbReference type="ARBA" id="ARBA00001954"/>
    </source>
</evidence>
<dbReference type="AlphaFoldDB" id="A0A0L0ST56"/>
<protein>
    <recommendedName>
        <fullName evidence="2">[histone H3]-dimethyl-L-lysine(36) demethylase</fullName>
        <ecNumber evidence="2">1.14.11.27</ecNumber>
    </recommendedName>
</protein>
<evidence type="ECO:0000313" key="5">
    <source>
        <dbReference type="EMBL" id="KNE65565.1"/>
    </source>
</evidence>
<dbReference type="GO" id="GO:0046872">
    <property type="term" value="F:metal ion binding"/>
    <property type="evidence" value="ECO:0007669"/>
    <property type="project" value="UniProtKB-KW"/>
</dbReference>
<evidence type="ECO:0000313" key="6">
    <source>
        <dbReference type="Proteomes" id="UP000054350"/>
    </source>
</evidence>
<evidence type="ECO:0000256" key="3">
    <source>
        <dbReference type="ARBA" id="ARBA00022723"/>
    </source>
</evidence>
<comment type="catalytic activity">
    <reaction evidence="4">
        <text>N(6),N(6)-dimethyl-L-lysyl(36)-[histone H3] + 2 2-oxoglutarate + 2 O2 = L-lysyl(36)-[histone H3] + 2 formaldehyde + 2 succinate + 2 CO2</text>
        <dbReference type="Rhea" id="RHEA:42032"/>
        <dbReference type="Rhea" id="RHEA-COMP:9785"/>
        <dbReference type="Rhea" id="RHEA-COMP:9787"/>
        <dbReference type="ChEBI" id="CHEBI:15379"/>
        <dbReference type="ChEBI" id="CHEBI:16526"/>
        <dbReference type="ChEBI" id="CHEBI:16810"/>
        <dbReference type="ChEBI" id="CHEBI:16842"/>
        <dbReference type="ChEBI" id="CHEBI:29969"/>
        <dbReference type="ChEBI" id="CHEBI:30031"/>
        <dbReference type="ChEBI" id="CHEBI:61976"/>
        <dbReference type="EC" id="1.14.11.27"/>
    </reaction>
</comment>
<dbReference type="EMBL" id="GG745348">
    <property type="protein sequence ID" value="KNE65565.1"/>
    <property type="molecule type" value="Genomic_DNA"/>
</dbReference>
<organism evidence="5 6">
    <name type="scientific">Allomyces macrogynus (strain ATCC 38327)</name>
    <name type="common">Allomyces javanicus var. macrogynus</name>
    <dbReference type="NCBI Taxonomy" id="578462"/>
    <lineage>
        <taxon>Eukaryota</taxon>
        <taxon>Fungi</taxon>
        <taxon>Fungi incertae sedis</taxon>
        <taxon>Blastocladiomycota</taxon>
        <taxon>Blastocladiomycetes</taxon>
        <taxon>Blastocladiales</taxon>
        <taxon>Blastocladiaceae</taxon>
        <taxon>Allomyces</taxon>
    </lineage>
</organism>
<dbReference type="eggNOG" id="KOG1633">
    <property type="taxonomic scope" value="Eukaryota"/>
</dbReference>
<dbReference type="VEuPathDB" id="FungiDB:AMAG_19178"/>
<dbReference type="PANTHER" id="PTHR23123">
    <property type="entry name" value="PHD/F-BOX CONTAINING PROTEIN"/>
    <property type="match status" value="1"/>
</dbReference>
<evidence type="ECO:0000256" key="2">
    <source>
        <dbReference type="ARBA" id="ARBA00013246"/>
    </source>
</evidence>
<dbReference type="GO" id="GO:0140680">
    <property type="term" value="F:histone H3K36me/H3K36me2 demethylase activity"/>
    <property type="evidence" value="ECO:0007669"/>
    <property type="project" value="UniProtKB-EC"/>
</dbReference>
<dbReference type="STRING" id="578462.A0A0L0ST56"/>
<name>A0A0L0ST56_ALLM3</name>
<dbReference type="InterPro" id="IPR050690">
    <property type="entry name" value="JHDM1_Histone_Demethylase"/>
</dbReference>
<dbReference type="Gene3D" id="2.60.120.650">
    <property type="entry name" value="Cupin"/>
    <property type="match status" value="1"/>
</dbReference>
<keyword evidence="6" id="KW-1185">Reference proteome</keyword>
<sequence>MGARAVQDWHIEYSGVDMWVHIVTGVQHFWLAPPTKGNLAALYRRVLGADVSTDAAVMGLLEGVQITAVGAGSTLFVPSGWLHATTLSLMLKA</sequence>
<accession>A0A0L0ST56</accession>
<keyword evidence="3" id="KW-0479">Metal-binding</keyword>
<comment type="cofactor">
    <cofactor evidence="1">
        <name>Fe(2+)</name>
        <dbReference type="ChEBI" id="CHEBI:29033"/>
    </cofactor>
</comment>
<evidence type="ECO:0000256" key="4">
    <source>
        <dbReference type="ARBA" id="ARBA00047915"/>
    </source>
</evidence>
<gene>
    <name evidence="5" type="ORF">AMAG_19178</name>
</gene>